<dbReference type="PANTHER" id="PTHR23275">
    <property type="entry name" value="CABRIOLET.-RELATED"/>
    <property type="match status" value="1"/>
</dbReference>
<feature type="transmembrane region" description="Helical" evidence="1">
    <location>
        <begin position="670"/>
        <end position="694"/>
    </location>
</feature>
<name>E1F5W0_GIAIA</name>
<dbReference type="AlphaFoldDB" id="E1F5W0"/>
<keyword evidence="2" id="KW-0732">Signal</keyword>
<dbReference type="EMBL" id="ACVC01000192">
    <property type="protein sequence ID" value="EFO62191.1"/>
    <property type="molecule type" value="Genomic_DNA"/>
</dbReference>
<evidence type="ECO:0000256" key="1">
    <source>
        <dbReference type="SAM" id="Phobius"/>
    </source>
</evidence>
<gene>
    <name evidence="3" type="ORF">GLP15_3727</name>
</gene>
<evidence type="ECO:0000313" key="3">
    <source>
        <dbReference type="EMBL" id="EFO62191.1"/>
    </source>
</evidence>
<keyword evidence="1" id="KW-0812">Transmembrane</keyword>
<dbReference type="PANTHER" id="PTHR23275:SF100">
    <property type="entry name" value="EGF-LIKE DOMAIN-CONTAINING PROTEIN"/>
    <property type="match status" value="1"/>
</dbReference>
<dbReference type="Gene3D" id="2.10.220.10">
    <property type="entry name" value="Hormone Receptor, Insulin-like Growth Factor Receptor 1, Chain A, domain 2"/>
    <property type="match status" value="1"/>
</dbReference>
<dbReference type="Proteomes" id="UP000008974">
    <property type="component" value="Unassembled WGS sequence"/>
</dbReference>
<accession>E1F5W0</accession>
<keyword evidence="1" id="KW-0472">Membrane</keyword>
<reference evidence="3 4" key="1">
    <citation type="journal article" date="2010" name="BMC Genomics">
        <title>Genome analysis and comparative genomics of a Giardia intestinalis assemblage E isolate.</title>
        <authorList>
            <person name="Jerlstrom-Hultqvist J."/>
            <person name="Franzen O."/>
            <person name="Ankarklev J."/>
            <person name="Xu F."/>
            <person name="Nohynkova E."/>
            <person name="Andersson J.O."/>
            <person name="Svard S.G."/>
            <person name="Andersson B."/>
        </authorList>
    </citation>
    <scope>NUCLEOTIDE SEQUENCE [LARGE SCALE GENOMIC DNA]</scope>
    <source>
        <strain evidence="3 4">P15</strain>
    </source>
</reference>
<keyword evidence="1" id="KW-1133">Transmembrane helix</keyword>
<dbReference type="Pfam" id="PF03302">
    <property type="entry name" value="VSP"/>
    <property type="match status" value="2"/>
</dbReference>
<protein>
    <submittedName>
        <fullName evidence="3">VSP with INR</fullName>
    </submittedName>
</protein>
<proteinExistence type="predicted"/>
<evidence type="ECO:0000313" key="4">
    <source>
        <dbReference type="Proteomes" id="UP000008974"/>
    </source>
</evidence>
<feature type="chain" id="PRO_5003145223" evidence="2">
    <location>
        <begin position="28"/>
        <end position="699"/>
    </location>
</feature>
<evidence type="ECO:0000256" key="2">
    <source>
        <dbReference type="SAM" id="SignalP"/>
    </source>
</evidence>
<dbReference type="InterPro" id="IPR005127">
    <property type="entry name" value="Giardia_VSP"/>
</dbReference>
<dbReference type="VEuPathDB" id="GiardiaDB:GLP15_3727"/>
<dbReference type="InterPro" id="IPR052798">
    <property type="entry name" value="Giardia_VSA"/>
</dbReference>
<dbReference type="OrthoDB" id="430044at2759"/>
<dbReference type="SMART" id="SM00261">
    <property type="entry name" value="FU"/>
    <property type="match status" value="4"/>
</dbReference>
<dbReference type="InterPro" id="IPR009030">
    <property type="entry name" value="Growth_fac_rcpt_cys_sf"/>
</dbReference>
<dbReference type="InterPro" id="IPR006212">
    <property type="entry name" value="Furin_repeat"/>
</dbReference>
<feature type="signal peptide" evidence="2">
    <location>
        <begin position="1"/>
        <end position="27"/>
    </location>
</feature>
<dbReference type="STRING" id="658858.E1F5W0"/>
<organism evidence="3 4">
    <name type="scientific">Giardia intestinalis (strain P15)</name>
    <name type="common">Giardia lamblia</name>
    <dbReference type="NCBI Taxonomy" id="658858"/>
    <lineage>
        <taxon>Eukaryota</taxon>
        <taxon>Metamonada</taxon>
        <taxon>Diplomonadida</taxon>
        <taxon>Hexamitidae</taxon>
        <taxon>Giardiinae</taxon>
        <taxon>Giardia</taxon>
    </lineage>
</organism>
<comment type="caution">
    <text evidence="3">The sequence shown here is derived from an EMBL/GenBank/DDBJ whole genome shotgun (WGS) entry which is preliminary data.</text>
</comment>
<sequence length="699" mass="71919">MLSAPWIASSMFDRIFFGIIILQATQAAACQVQSGGSGGTCEKCDAFIGQVRYCSKCNQPDTYAPVNGVCEDVETQEDKKTLCKAHADGTCTTCGGNSFMFEGGCYSSGEGLPGHSLCLNSDGNGVCTEAAPGYFLSPLKANNKVSVVSCSDTTGITDTHTYKGVQYCDRCDGSQLTSSQDGTAECTKCGENKYLTTAGTCGEGCTPDTEFLKEDLNNGKRCFACGDVTNGVANCEKCTAPSLDQAKPICTKCGGNKYLKTAADGTATCVEQNTCTVDSFPVVNAQNGNKCVLCGDVQGAADDSGSTWKGVDGCSRCRKSSSAANPAICEECAVEYLKVESAEKTSCVTSTNCNTGFFPTTDSNDKKLCTRCNDDAHGGIADCSVCSLLTLTSRSSTILIACSACVGKKLSPLNNECMTACPAGTYDDSNVCRSCHDTCSSCYNNANADSCTTCYPGYVLKRDETNTKGTCIKECTGDLVAYCKSGGCTLDVGGSKYCDQCEDGYAPIDGICTKVSSTARDASGCKASGGKCTECGPTYALLSGGCYDTQKLPGKSVCTAAQNKGQCQTCANGQAYAGGNCPACTEGCVKCAGNKDTCTGCLAGYYLSNSKCFKCDADDSQVTGVSGCVSCAPPAGGNGPVTCYVKIDGTNGGDDSTGGSVNKGGLSTGAIAGIAVAVVIVIGGLVGFLCWWFICRGKA</sequence>
<dbReference type="SUPFAM" id="SSF57184">
    <property type="entry name" value="Growth factor receptor domain"/>
    <property type="match status" value="3"/>
</dbReference>